<dbReference type="EMBL" id="RCZK01000003">
    <property type="protein sequence ID" value="TPG13644.1"/>
    <property type="molecule type" value="Genomic_DNA"/>
</dbReference>
<comment type="caution">
    <text evidence="1">The sequence shown here is derived from an EMBL/GenBank/DDBJ whole genome shotgun (WGS) entry which is preliminary data.</text>
</comment>
<name>A0A502CLY6_9SPHN</name>
<dbReference type="AlphaFoldDB" id="A0A502CLY6"/>
<reference evidence="1 2" key="1">
    <citation type="journal article" date="2019" name="Environ. Microbiol.">
        <title>Species interactions and distinct microbial communities in high Arctic permafrost affected cryosols are associated with the CH4 and CO2 gas fluxes.</title>
        <authorList>
            <person name="Altshuler I."/>
            <person name="Hamel J."/>
            <person name="Turney S."/>
            <person name="Magnuson E."/>
            <person name="Levesque R."/>
            <person name="Greer C."/>
            <person name="Whyte L.G."/>
        </authorList>
    </citation>
    <scope>NUCLEOTIDE SEQUENCE [LARGE SCALE GENOMIC DNA]</scope>
    <source>
        <strain evidence="1 2">S5.1</strain>
    </source>
</reference>
<keyword evidence="2" id="KW-1185">Reference proteome</keyword>
<dbReference type="OrthoDB" id="7411138at2"/>
<evidence type="ECO:0000313" key="1">
    <source>
        <dbReference type="EMBL" id="TPG13644.1"/>
    </source>
</evidence>
<organism evidence="1 2">
    <name type="scientific">Sphingomonas oligophenolica</name>
    <dbReference type="NCBI Taxonomy" id="301154"/>
    <lineage>
        <taxon>Bacteria</taxon>
        <taxon>Pseudomonadati</taxon>
        <taxon>Pseudomonadota</taxon>
        <taxon>Alphaproteobacteria</taxon>
        <taxon>Sphingomonadales</taxon>
        <taxon>Sphingomonadaceae</taxon>
        <taxon>Sphingomonas</taxon>
    </lineage>
</organism>
<sequence length="70" mass="7759">MADNPAFYRARAAEQHAAAEAATLDNVRDRCERAAKAWDEMAARAERTETMRHAREAKAQQARMELAAAG</sequence>
<accession>A0A502CLY6</accession>
<gene>
    <name evidence="1" type="ORF">EAH84_05550</name>
</gene>
<proteinExistence type="predicted"/>
<dbReference type="RefSeq" id="WP_140868989.1">
    <property type="nucleotide sequence ID" value="NZ_RCZK01000003.1"/>
</dbReference>
<evidence type="ECO:0000313" key="2">
    <source>
        <dbReference type="Proteomes" id="UP000318413"/>
    </source>
</evidence>
<protein>
    <submittedName>
        <fullName evidence="1">Uncharacterized protein</fullName>
    </submittedName>
</protein>
<dbReference type="Proteomes" id="UP000318413">
    <property type="component" value="Unassembled WGS sequence"/>
</dbReference>